<dbReference type="Proteomes" id="UP000184212">
    <property type="component" value="Unassembled WGS sequence"/>
</dbReference>
<reference evidence="5 6" key="1">
    <citation type="submission" date="2016-11" db="EMBL/GenBank/DDBJ databases">
        <authorList>
            <person name="Jaros S."/>
            <person name="Januszkiewicz K."/>
            <person name="Wedrychowicz H."/>
        </authorList>
    </citation>
    <scope>NUCLEOTIDE SEQUENCE [LARGE SCALE GENOMIC DNA]</scope>
    <source>
        <strain evidence="5 6">DSM 24574</strain>
    </source>
</reference>
<feature type="chain" id="PRO_5012432003" evidence="3">
    <location>
        <begin position="31"/>
        <end position="434"/>
    </location>
</feature>
<dbReference type="AlphaFoldDB" id="A0A1M5R6J3"/>
<feature type="domain" description="Bacterial surface antigen (D15)" evidence="4">
    <location>
        <begin position="236"/>
        <end position="404"/>
    </location>
</feature>
<name>A0A1M5R6J3_9BACT</name>
<proteinExistence type="predicted"/>
<dbReference type="Gene3D" id="2.40.160.50">
    <property type="entry name" value="membrane protein fhac: a member of the omp85/tpsb transporter family"/>
    <property type="match status" value="1"/>
</dbReference>
<dbReference type="EMBL" id="FQWQ01000002">
    <property type="protein sequence ID" value="SHH21977.1"/>
    <property type="molecule type" value="Genomic_DNA"/>
</dbReference>
<accession>A0A1M5R6J3</accession>
<keyword evidence="2" id="KW-0472">Membrane</keyword>
<evidence type="ECO:0000256" key="1">
    <source>
        <dbReference type="ARBA" id="ARBA00004370"/>
    </source>
</evidence>
<dbReference type="InterPro" id="IPR000184">
    <property type="entry name" value="Bac_surfAg_D15"/>
</dbReference>
<evidence type="ECO:0000256" key="3">
    <source>
        <dbReference type="SAM" id="SignalP"/>
    </source>
</evidence>
<evidence type="ECO:0000313" key="5">
    <source>
        <dbReference type="EMBL" id="SHH21977.1"/>
    </source>
</evidence>
<feature type="signal peptide" evidence="3">
    <location>
        <begin position="1"/>
        <end position="30"/>
    </location>
</feature>
<dbReference type="GO" id="GO:0019867">
    <property type="term" value="C:outer membrane"/>
    <property type="evidence" value="ECO:0007669"/>
    <property type="project" value="InterPro"/>
</dbReference>
<dbReference type="RefSeq" id="WP_143164955.1">
    <property type="nucleotide sequence ID" value="NZ_FQWQ01000002.1"/>
</dbReference>
<protein>
    <submittedName>
        <fullName evidence="5">Surface antigen</fullName>
    </submittedName>
</protein>
<gene>
    <name evidence="5" type="ORF">SAMN04488109_3223</name>
</gene>
<evidence type="ECO:0000259" key="4">
    <source>
        <dbReference type="Pfam" id="PF01103"/>
    </source>
</evidence>
<dbReference type="STRING" id="947013.SAMN04488109_3223"/>
<sequence length="434" mass="48646">MPASNPRLFVKLIFLLLPGLWIHAHLQAQAPPETTADTTCVQRDLPGVLREAMHKPIKIDTSGAGSILLIPIIGSNPATGFMLGVGGQYAFKLPGVETRYSMLSGSVQFTSKNQQLFLLKNNIYTKNNNIFFTGDWRYLIFSQSTYGLGTNAPQGGVLDYQFNLAGQETSDDSLAQPINFNFLRFYQSASFKIGKAFYVGVGYYLDYYFKIDDKKLRLNPGDTVITSHYAYNKAYGFDTNKYYSSALNINLISDTRDNMINPYKGHFLMISWRGSMKLLGNKNAANFFSIEWRSFHPLSARNPRHLMAFWFMGNFSPEGEFPYMILPATAYDQRSRSARGYTQGRFRGNNLMYGEAEYRFPLSPCGGIWGGVLFVNATTASNPKQSLKLMESVKPGYGLGLRIMVDKKTRTNLAVDIGFGDKSSGFYLAASETF</sequence>
<dbReference type="OrthoDB" id="9771071at2"/>
<comment type="subcellular location">
    <subcellularLocation>
        <location evidence="1">Membrane</location>
    </subcellularLocation>
</comment>
<keyword evidence="3" id="KW-0732">Signal</keyword>
<keyword evidence="6" id="KW-1185">Reference proteome</keyword>
<dbReference type="Pfam" id="PF01103">
    <property type="entry name" value="Omp85"/>
    <property type="match status" value="1"/>
</dbReference>
<evidence type="ECO:0000256" key="2">
    <source>
        <dbReference type="ARBA" id="ARBA00023136"/>
    </source>
</evidence>
<evidence type="ECO:0000313" key="6">
    <source>
        <dbReference type="Proteomes" id="UP000184212"/>
    </source>
</evidence>
<organism evidence="5 6">
    <name type="scientific">Chryseolinea serpens</name>
    <dbReference type="NCBI Taxonomy" id="947013"/>
    <lineage>
        <taxon>Bacteria</taxon>
        <taxon>Pseudomonadati</taxon>
        <taxon>Bacteroidota</taxon>
        <taxon>Cytophagia</taxon>
        <taxon>Cytophagales</taxon>
        <taxon>Fulvivirgaceae</taxon>
        <taxon>Chryseolinea</taxon>
    </lineage>
</organism>